<dbReference type="InterPro" id="IPR052895">
    <property type="entry name" value="HetReg/Transcr_Mod"/>
</dbReference>
<dbReference type="InParanoid" id="A0A1Y2LXB8"/>
<accession>A0A1Y2LXB8</accession>
<gene>
    <name evidence="2" type="ORF">B5807_07826</name>
</gene>
<dbReference type="STRING" id="105696.A0A1Y2LXB8"/>
<dbReference type="PANTHER" id="PTHR24148">
    <property type="entry name" value="ANKYRIN REPEAT DOMAIN-CONTAINING PROTEIN 39 HOMOLOG-RELATED"/>
    <property type="match status" value="1"/>
</dbReference>
<proteinExistence type="predicted"/>
<evidence type="ECO:0000313" key="2">
    <source>
        <dbReference type="EMBL" id="OSS48534.1"/>
    </source>
</evidence>
<dbReference type="InterPro" id="IPR010730">
    <property type="entry name" value="HET"/>
</dbReference>
<keyword evidence="3" id="KW-1185">Reference proteome</keyword>
<dbReference type="PANTHER" id="PTHR24148:SF73">
    <property type="entry name" value="HET DOMAIN PROTEIN (AFU_ORTHOLOGUE AFUA_8G01020)"/>
    <property type="match status" value="1"/>
</dbReference>
<reference evidence="2 3" key="1">
    <citation type="journal article" date="2017" name="Genome Announc.">
        <title>Genome sequence of the saprophytic ascomycete Epicoccum nigrum ICMP 19927 strain isolated from New Zealand.</title>
        <authorList>
            <person name="Fokin M."/>
            <person name="Fleetwood D."/>
            <person name="Weir B.S."/>
            <person name="Villas-Boas S.G."/>
        </authorList>
    </citation>
    <scope>NUCLEOTIDE SEQUENCE [LARGE SCALE GENOMIC DNA]</scope>
    <source>
        <strain evidence="2 3">ICMP 19927</strain>
    </source>
</reference>
<sequence length="696" mass="79190">MRTTRSHASRAQLYHPLEEQQLRLLRIVPQPEGSTIRCRLHTVSLLDVADEFMTANIDLSNPALRKDWIARSTVSYLAPMIRIASQQPYAELHRFVWGDFASLSYVWGDQTDKQTIYVNDQPFLVTKSLERALQEFRREGLFSDKFMLWVDALCINQDDLSERAIEVQRMKDIYSASWSVTAWLGEATANSGAGLQLVQDLAAFREAGCELELERRLRDDPRFLGGTCWLGLQQIVDRQYWSRLWIIQEIVMGGTNVQLKCGASTIDWSTFCRGIATLQEHLWLVKDRCLREDVILQQRVWSTTSLHLIYQDLSAISTTPIMQDPKLIFGRLLDLANATECVDDRDKVYALLGLIPGQVARLIRPDYNATSATVYTNTARAFIDGLSNLEPLREGNPWGPTGCPSWVADWKWESRERHSRVEQPLWGPTYLFPNLDGYETFGTYTASGQSSPQLNFSDDVLQLHCQGFIVDTISGLSAAEKDYFEWDPESIVQPQDWRSAYGGFEKTADAIMRTLVSDRVRHGHAPDSRHRAIFHLPATFDAGRPQFRRRDWGWLSGQEEYYFRWEGFRAAIDKLQLGEWCFGDFFDDDIPDGASEYDYTEVYACAERSAKRRRFMTTAGGLMGWAPSDMYYSGKNHVEVGDQIAIVLGCSTPLAVRPVGGAFQVLGEAFVQGLMDGQAMEQLRAGTFIVQSLIFK</sequence>
<dbReference type="Pfam" id="PF06985">
    <property type="entry name" value="HET"/>
    <property type="match status" value="1"/>
</dbReference>
<dbReference type="Proteomes" id="UP000193240">
    <property type="component" value="Unassembled WGS sequence"/>
</dbReference>
<dbReference type="EMBL" id="KZ107846">
    <property type="protein sequence ID" value="OSS48534.1"/>
    <property type="molecule type" value="Genomic_DNA"/>
</dbReference>
<evidence type="ECO:0000259" key="1">
    <source>
        <dbReference type="Pfam" id="PF06985"/>
    </source>
</evidence>
<protein>
    <recommendedName>
        <fullName evidence="1">Heterokaryon incompatibility domain-containing protein</fullName>
    </recommendedName>
</protein>
<evidence type="ECO:0000313" key="3">
    <source>
        <dbReference type="Proteomes" id="UP000193240"/>
    </source>
</evidence>
<feature type="domain" description="Heterokaryon incompatibility" evidence="1">
    <location>
        <begin position="100"/>
        <end position="249"/>
    </location>
</feature>
<organism evidence="2 3">
    <name type="scientific">Epicoccum nigrum</name>
    <name type="common">Soil fungus</name>
    <name type="synonym">Epicoccum purpurascens</name>
    <dbReference type="NCBI Taxonomy" id="105696"/>
    <lineage>
        <taxon>Eukaryota</taxon>
        <taxon>Fungi</taxon>
        <taxon>Dikarya</taxon>
        <taxon>Ascomycota</taxon>
        <taxon>Pezizomycotina</taxon>
        <taxon>Dothideomycetes</taxon>
        <taxon>Pleosporomycetidae</taxon>
        <taxon>Pleosporales</taxon>
        <taxon>Pleosporineae</taxon>
        <taxon>Didymellaceae</taxon>
        <taxon>Epicoccum</taxon>
    </lineage>
</organism>
<dbReference type="AlphaFoldDB" id="A0A1Y2LXB8"/>
<dbReference type="Pfam" id="PF26639">
    <property type="entry name" value="Het-6_barrel"/>
    <property type="match status" value="1"/>
</dbReference>
<name>A0A1Y2LXB8_EPING</name>
<dbReference type="OMA" id="GWAPDNI"/>